<name>A0ABP2TQC5_9GAMM</name>
<evidence type="ECO:0008006" key="3">
    <source>
        <dbReference type="Google" id="ProtNLM"/>
    </source>
</evidence>
<accession>A0ABP2TQC5</accession>
<protein>
    <recommendedName>
        <fullName evidence="3">Glutamate 5-kinase</fullName>
    </recommendedName>
</protein>
<comment type="caution">
    <text evidence="1">The sequence shown here is derived from an EMBL/GenBank/DDBJ whole genome shotgun (WGS) entry which is preliminary data.</text>
</comment>
<dbReference type="RefSeq" id="WP_004653649.1">
    <property type="nucleotide sequence ID" value="NZ_KB849179.1"/>
</dbReference>
<dbReference type="Proteomes" id="UP000013034">
    <property type="component" value="Unassembled WGS sequence"/>
</dbReference>
<evidence type="ECO:0000313" key="1">
    <source>
        <dbReference type="EMBL" id="ENU24199.1"/>
    </source>
</evidence>
<evidence type="ECO:0000313" key="2">
    <source>
        <dbReference type="Proteomes" id="UP000013034"/>
    </source>
</evidence>
<reference evidence="1 2" key="1">
    <citation type="submission" date="2013-02" db="EMBL/GenBank/DDBJ databases">
        <title>The Genome Sequence of Acinetobacter sp. NIPH 809.</title>
        <authorList>
            <consortium name="The Broad Institute Genome Sequencing Platform"/>
            <consortium name="The Broad Institute Genome Sequencing Center for Infectious Disease"/>
            <person name="Cerqueira G."/>
            <person name="Feldgarden M."/>
            <person name="Courvalin P."/>
            <person name="Perichon B."/>
            <person name="Grillot-Courvalin C."/>
            <person name="Clermont D."/>
            <person name="Rocha E."/>
            <person name="Yoon E.-J."/>
            <person name="Nemec A."/>
            <person name="Walker B."/>
            <person name="Young S.K."/>
            <person name="Zeng Q."/>
            <person name="Gargeya S."/>
            <person name="Fitzgerald M."/>
            <person name="Haas B."/>
            <person name="Abouelleil A."/>
            <person name="Alvarado L."/>
            <person name="Arachchi H.M."/>
            <person name="Berlin A.M."/>
            <person name="Chapman S.B."/>
            <person name="Dewar J."/>
            <person name="Goldberg J."/>
            <person name="Griggs A."/>
            <person name="Gujja S."/>
            <person name="Hansen M."/>
            <person name="Howarth C."/>
            <person name="Imamovic A."/>
            <person name="Larimer J."/>
            <person name="McCowan C."/>
            <person name="Murphy C."/>
            <person name="Neiman D."/>
            <person name="Pearson M."/>
            <person name="Priest M."/>
            <person name="Roberts A."/>
            <person name="Saif S."/>
            <person name="Shea T."/>
            <person name="Sisk P."/>
            <person name="Sykes S."/>
            <person name="Wortman J."/>
            <person name="Nusbaum C."/>
            <person name="Birren B."/>
        </authorList>
    </citation>
    <scope>NUCLEOTIDE SEQUENCE [LARGE SCALE GENOMIC DNA]</scope>
    <source>
        <strain evidence="1 2">NIPH 809</strain>
    </source>
</reference>
<keyword evidence="2" id="KW-1185">Reference proteome</keyword>
<dbReference type="EMBL" id="APOI01000014">
    <property type="protein sequence ID" value="ENU24199.1"/>
    <property type="molecule type" value="Genomic_DNA"/>
</dbReference>
<organism evidence="1 2">
    <name type="scientific">Acinetobacter proteolyticus</name>
    <dbReference type="NCBI Taxonomy" id="1776741"/>
    <lineage>
        <taxon>Bacteria</taxon>
        <taxon>Pseudomonadati</taxon>
        <taxon>Pseudomonadota</taxon>
        <taxon>Gammaproteobacteria</taxon>
        <taxon>Moraxellales</taxon>
        <taxon>Moraxellaceae</taxon>
        <taxon>Acinetobacter</taxon>
    </lineage>
</organism>
<gene>
    <name evidence="1" type="ORF">F993_01515</name>
</gene>
<sequence>MGLRDELQADIAEAFDEDLADAVHSFSCERIIKTDWDPLTETHREIKQTYTGRGVLFGSYNQYEIQALGVLATDKKAVVLQNEVTMIPKIDDVWFTPLGKFRVMHIQQDPAEAIWKCQLRKV</sequence>
<proteinExistence type="predicted"/>